<evidence type="ECO:0000256" key="7">
    <source>
        <dbReference type="ARBA" id="ARBA00022837"/>
    </source>
</evidence>
<evidence type="ECO:0000256" key="10">
    <source>
        <dbReference type="ARBA" id="ARBA00022989"/>
    </source>
</evidence>
<feature type="transmembrane region" description="Helical" evidence="16">
    <location>
        <begin position="552"/>
        <end position="576"/>
    </location>
</feature>
<feature type="domain" description="Cadherin" evidence="17">
    <location>
        <begin position="212"/>
        <end position="334"/>
    </location>
</feature>
<dbReference type="FunFam" id="2.60.40.60:FF:000027">
    <property type="entry name" value="Cadherin 2"/>
    <property type="match status" value="1"/>
</dbReference>
<dbReference type="FunFam" id="2.60.40.60:FF:000011">
    <property type="entry name" value="Cadherin 1"/>
    <property type="match status" value="1"/>
</dbReference>
<dbReference type="InterPro" id="IPR000233">
    <property type="entry name" value="Cadherin_Y-type_LIR"/>
</dbReference>
<dbReference type="InterPro" id="IPR020894">
    <property type="entry name" value="Cadherin_CS"/>
</dbReference>
<keyword evidence="4" id="KW-0165">Cleavage on pair of basic residues</keyword>
<protein>
    <recommendedName>
        <fullName evidence="17">Cadherin domain-containing protein</fullName>
    </recommendedName>
</protein>
<evidence type="ECO:0000256" key="8">
    <source>
        <dbReference type="ARBA" id="ARBA00022889"/>
    </source>
</evidence>
<dbReference type="EMBL" id="VBQZ03000002">
    <property type="protein sequence ID" value="MXQ79843.1"/>
    <property type="molecule type" value="Genomic_DNA"/>
</dbReference>
<dbReference type="FunFam" id="2.60.40.60:FF:000031">
    <property type="entry name" value="Cadherin 3"/>
    <property type="match status" value="1"/>
</dbReference>
<evidence type="ECO:0000256" key="15">
    <source>
        <dbReference type="RuleBase" id="RU004358"/>
    </source>
</evidence>
<dbReference type="Pfam" id="PF00028">
    <property type="entry name" value="Cadherin"/>
    <property type="match status" value="4"/>
</dbReference>
<dbReference type="GO" id="GO:0007156">
    <property type="term" value="P:homophilic cell adhesion via plasma membrane adhesion molecules"/>
    <property type="evidence" value="ECO:0007669"/>
    <property type="project" value="InterPro"/>
</dbReference>
<evidence type="ECO:0000313" key="18">
    <source>
        <dbReference type="EMBL" id="MXQ79843.1"/>
    </source>
</evidence>
<keyword evidence="19" id="KW-1185">Reference proteome</keyword>
<keyword evidence="11 16" id="KW-0472">Membrane</keyword>
<dbReference type="AlphaFoldDB" id="A0A6B0QWX4"/>
<gene>
    <name evidence="18" type="ORF">E5288_WYG007119</name>
</gene>
<evidence type="ECO:0000313" key="19">
    <source>
        <dbReference type="Proteomes" id="UP000322234"/>
    </source>
</evidence>
<dbReference type="GO" id="GO:0030057">
    <property type="term" value="C:desmosome"/>
    <property type="evidence" value="ECO:0007669"/>
    <property type="project" value="UniProtKB-SubCell"/>
</dbReference>
<dbReference type="SMART" id="SM00112">
    <property type="entry name" value="CA"/>
    <property type="match status" value="5"/>
</dbReference>
<dbReference type="Proteomes" id="UP000322234">
    <property type="component" value="Unassembled WGS sequence"/>
</dbReference>
<dbReference type="CDD" id="cd11304">
    <property type="entry name" value="Cadherin_repeat"/>
    <property type="match status" value="4"/>
</dbReference>
<dbReference type="Gene3D" id="4.10.900.10">
    <property type="entry name" value="TCF3-CBD (Catenin binding domain)"/>
    <property type="match status" value="1"/>
</dbReference>
<evidence type="ECO:0000256" key="16">
    <source>
        <dbReference type="SAM" id="Phobius"/>
    </source>
</evidence>
<keyword evidence="12" id="KW-0325">Glycoprotein</keyword>
<dbReference type="InterPro" id="IPR050971">
    <property type="entry name" value="Cadherin-domain_protein"/>
</dbReference>
<dbReference type="PRINTS" id="PR01820">
    <property type="entry name" value="DESMOCOLLIN"/>
</dbReference>
<organism evidence="18 19">
    <name type="scientific">Bos mutus</name>
    <name type="common">wild yak</name>
    <dbReference type="NCBI Taxonomy" id="72004"/>
    <lineage>
        <taxon>Eukaryota</taxon>
        <taxon>Metazoa</taxon>
        <taxon>Chordata</taxon>
        <taxon>Craniata</taxon>
        <taxon>Vertebrata</taxon>
        <taxon>Euteleostomi</taxon>
        <taxon>Mammalia</taxon>
        <taxon>Eutheria</taxon>
        <taxon>Laurasiatheria</taxon>
        <taxon>Artiodactyla</taxon>
        <taxon>Ruminantia</taxon>
        <taxon>Pecora</taxon>
        <taxon>Bovidae</taxon>
        <taxon>Bovinae</taxon>
        <taxon>Bos</taxon>
    </lineage>
</organism>
<evidence type="ECO:0000256" key="2">
    <source>
        <dbReference type="ARBA" id="ARBA00004568"/>
    </source>
</evidence>
<evidence type="ECO:0000256" key="5">
    <source>
        <dbReference type="ARBA" id="ARBA00022692"/>
    </source>
</evidence>
<dbReference type="Pfam" id="PF01049">
    <property type="entry name" value="CADH_Y-type_LIR"/>
    <property type="match status" value="1"/>
</dbReference>
<evidence type="ECO:0000256" key="12">
    <source>
        <dbReference type="ARBA" id="ARBA00023180"/>
    </source>
</evidence>
<evidence type="ECO:0000256" key="13">
    <source>
        <dbReference type="PROSITE-ProRule" id="PRU00043"/>
    </source>
</evidence>
<dbReference type="FunFam" id="2.60.40.60:FF:000091">
    <property type="entry name" value="Desmocollin 1"/>
    <property type="match status" value="1"/>
</dbReference>
<accession>A0A6B0QWX4</accession>
<dbReference type="PANTHER" id="PTHR24025:SF8">
    <property type="entry name" value="DESMOCOLLIN-1"/>
    <property type="match status" value="1"/>
</dbReference>
<name>A0A6B0QWX4_9CETA</name>
<reference evidence="18" key="1">
    <citation type="submission" date="2019-10" db="EMBL/GenBank/DDBJ databases">
        <title>The sequence and de novo assembly of the wild yak genome.</title>
        <authorList>
            <person name="Liu Y."/>
        </authorList>
    </citation>
    <scope>NUCLEOTIDE SEQUENCE [LARGE SCALE GENOMIC DNA]</scope>
    <source>
        <strain evidence="18">WY2019</strain>
    </source>
</reference>
<evidence type="ECO:0000256" key="14">
    <source>
        <dbReference type="RuleBase" id="RU003318"/>
    </source>
</evidence>
<sequence length="752" mass="84175">MENSLGPFPQHVQQVQSDAAQNYTIFYSISGPGVDKEPFNLFFIEKDTGDIFCTRSIDREQYQEFPIYAYATTADGYAPEYPLPLVFKVEDDNDNAPYFENKLTVFTVPENCRTGTSVGKVTAIDLDEPDTLHTRLKYKILQQIPNNPRHFTVHPDTGVITTTTPLLDREKCDTYKLIMEVRDMGGQPFGLFNTGTITISLEDENDNAPYFTETSYTVEVEENRIDVEILRMAVHDHDLPNTPHSRAVYQILQGNENGTFKISTDPNTNEAVLCVVKPLNYEVNRQVVLQIGVLNEAQFAKAVNSKTTTTMCTTIVTVKVKDHDEGPECQPPVKVIQSEDCLPAGTELLGYKAVDPERGTGEGLRYKKIQDEDNWFEINEYTGDLKTVKVLDRESTFVKNNQYNVSVIAFDADGRSCTGTLVVFLEDKNDHPPQIKQEELTICRHDKDYVVLEPTDQDGPDNGPPFQFILDNSASKLWTVETRDGKTAILRGRQDLDYDYYTVPIQIKDRHGASATHILPVRVCDCTIPSECRMPSKLSREAALANVFLGKWAILAMVLGSVLLLCILFTCFCVTVKKTVKKCFPEDVAQQNLIVSNTEGPGEEVMDANIRLPTQTSNVCDTSISVGTLGGQGVKTQQSFEMVKGGYTLDANKGGGHQTLESVKGVTDTGRYTYSDWHNFTQPRLGEKVYLCGQDEEHKLCEDYVRSYSYEGKGSVAGSVGCCSDRQEEEGLDFLEHLEPKFRTLAKTCVKK</sequence>
<evidence type="ECO:0000256" key="3">
    <source>
        <dbReference type="ARBA" id="ARBA00022475"/>
    </source>
</evidence>
<dbReference type="InterPro" id="IPR015919">
    <property type="entry name" value="Cadherin-like_sf"/>
</dbReference>
<evidence type="ECO:0000256" key="1">
    <source>
        <dbReference type="ARBA" id="ARBA00004251"/>
    </source>
</evidence>
<evidence type="ECO:0000256" key="9">
    <source>
        <dbReference type="ARBA" id="ARBA00022949"/>
    </source>
</evidence>
<dbReference type="FunFam" id="4.10.900.10:FF:000005">
    <property type="entry name" value="Desmocollin 2"/>
    <property type="match status" value="1"/>
</dbReference>
<evidence type="ECO:0000256" key="6">
    <source>
        <dbReference type="ARBA" id="ARBA00022737"/>
    </source>
</evidence>
<feature type="domain" description="Cadherin" evidence="17">
    <location>
        <begin position="12"/>
        <end position="99"/>
    </location>
</feature>
<dbReference type="Gene3D" id="2.60.40.60">
    <property type="entry name" value="Cadherins"/>
    <property type="match status" value="5"/>
</dbReference>
<dbReference type="SUPFAM" id="SSF49313">
    <property type="entry name" value="Cadherin-like"/>
    <property type="match status" value="5"/>
</dbReference>
<dbReference type="PRINTS" id="PR00205">
    <property type="entry name" value="CADHERIN"/>
</dbReference>
<keyword evidence="10 16" id="KW-1133">Transmembrane helix</keyword>
<comment type="caution">
    <text evidence="18">The sequence shown here is derived from an EMBL/GenBank/DDBJ whole genome shotgun (WGS) entry which is preliminary data.</text>
</comment>
<evidence type="ECO:0000259" key="17">
    <source>
        <dbReference type="PROSITE" id="PS50268"/>
    </source>
</evidence>
<dbReference type="FunFam" id="2.60.40.60:FF:000019">
    <property type="entry name" value="Cadherin 2"/>
    <property type="match status" value="1"/>
</dbReference>
<comment type="function">
    <text evidence="15">A component of desmosome cell-cell junctions which are required for positive regulation of cellular adhesion. Involved in the interaction of plaque proteins and intermediate filaments mediating cell-cell adhesion.</text>
</comment>
<keyword evidence="8 14" id="KW-0130">Cell adhesion</keyword>
<dbReference type="PROSITE" id="PS50268">
    <property type="entry name" value="CADHERIN_2"/>
    <property type="match status" value="5"/>
</dbReference>
<dbReference type="InterPro" id="IPR009122">
    <property type="entry name" value="Desmosomal_cadherin"/>
</dbReference>
<keyword evidence="7 13" id="KW-0106">Calcium</keyword>
<dbReference type="GO" id="GO:0005886">
    <property type="term" value="C:plasma membrane"/>
    <property type="evidence" value="ECO:0007669"/>
    <property type="project" value="UniProtKB-SubCell"/>
</dbReference>
<dbReference type="InterPro" id="IPR002126">
    <property type="entry name" value="Cadherin-like_dom"/>
</dbReference>
<feature type="domain" description="Cadherin" evidence="17">
    <location>
        <begin position="330"/>
        <end position="435"/>
    </location>
</feature>
<dbReference type="InterPro" id="IPR027397">
    <property type="entry name" value="Catenin-bd_sf"/>
</dbReference>
<keyword evidence="5 14" id="KW-0812">Transmembrane</keyword>
<dbReference type="PRINTS" id="PR01818">
    <property type="entry name" value="DESMOCADHERN"/>
</dbReference>
<evidence type="ECO:0000256" key="11">
    <source>
        <dbReference type="ARBA" id="ARBA00023136"/>
    </source>
</evidence>
<dbReference type="GO" id="GO:0005509">
    <property type="term" value="F:calcium ion binding"/>
    <property type="evidence" value="ECO:0007669"/>
    <property type="project" value="UniProtKB-UniRule"/>
</dbReference>
<feature type="domain" description="Cadherin" evidence="17">
    <location>
        <begin position="100"/>
        <end position="211"/>
    </location>
</feature>
<dbReference type="PROSITE" id="PS00232">
    <property type="entry name" value="CADHERIN_1"/>
    <property type="match status" value="2"/>
</dbReference>
<keyword evidence="9" id="KW-0965">Cell junction</keyword>
<comment type="subcellular location">
    <subcellularLocation>
        <location evidence="2">Cell junction</location>
        <location evidence="2">Desmosome</location>
    </subcellularLocation>
    <subcellularLocation>
        <location evidence="1 14">Cell membrane</location>
        <topology evidence="1 14">Single-pass type I membrane protein</topology>
    </subcellularLocation>
</comment>
<evidence type="ECO:0000256" key="4">
    <source>
        <dbReference type="ARBA" id="ARBA00022685"/>
    </source>
</evidence>
<dbReference type="PANTHER" id="PTHR24025">
    <property type="entry name" value="DESMOGLEIN FAMILY MEMBER"/>
    <property type="match status" value="1"/>
</dbReference>
<keyword evidence="6" id="KW-0677">Repeat</keyword>
<feature type="domain" description="Cadherin" evidence="17">
    <location>
        <begin position="452"/>
        <end position="537"/>
    </location>
</feature>
<proteinExistence type="predicted"/>
<keyword evidence="3" id="KW-1003">Cell membrane</keyword>